<comment type="similarity">
    <text evidence="2">Belongs to the histone deacetylase family.</text>
</comment>
<dbReference type="GO" id="GO:0016787">
    <property type="term" value="F:hydrolase activity"/>
    <property type="evidence" value="ECO:0007669"/>
    <property type="project" value="UniProtKB-KW"/>
</dbReference>
<reference evidence="7 8" key="1">
    <citation type="submission" date="2017-01" db="EMBL/GenBank/DDBJ databases">
        <authorList>
            <person name="Mah S.A."/>
            <person name="Swanson W.J."/>
            <person name="Moy G.W."/>
            <person name="Vacquier V.D."/>
        </authorList>
    </citation>
    <scope>NUCLEOTIDE SEQUENCE [LARGE SCALE GENOMIC DNA]</scope>
    <source>
        <strain evidence="7 8">DSM 29590</strain>
    </source>
</reference>
<proteinExistence type="inferred from homology"/>
<dbReference type="AlphaFoldDB" id="A0A1N7EDU5"/>
<dbReference type="PANTHER" id="PTHR10625">
    <property type="entry name" value="HISTONE DEACETYLASE HDAC1-RELATED"/>
    <property type="match status" value="1"/>
</dbReference>
<feature type="domain" description="Histone deacetylase" evidence="6">
    <location>
        <begin position="32"/>
        <end position="341"/>
    </location>
</feature>
<dbReference type="GO" id="GO:0004407">
    <property type="term" value="F:histone deacetylase activity"/>
    <property type="evidence" value="ECO:0007669"/>
    <property type="project" value="TreeGrafter"/>
</dbReference>
<dbReference type="Gene3D" id="3.40.800.20">
    <property type="entry name" value="Histone deacetylase domain"/>
    <property type="match status" value="1"/>
</dbReference>
<dbReference type="InterPro" id="IPR023801">
    <property type="entry name" value="His_deacetylse_dom"/>
</dbReference>
<evidence type="ECO:0000256" key="3">
    <source>
        <dbReference type="ARBA" id="ARBA00022723"/>
    </source>
</evidence>
<dbReference type="InterPro" id="IPR037138">
    <property type="entry name" value="His_deacetylse_dom_sf"/>
</dbReference>
<evidence type="ECO:0000313" key="7">
    <source>
        <dbReference type="EMBL" id="SIR86333.1"/>
    </source>
</evidence>
<evidence type="ECO:0000256" key="5">
    <source>
        <dbReference type="ARBA" id="ARBA00022833"/>
    </source>
</evidence>
<name>A0A1N7EDU5_9RHOB</name>
<gene>
    <name evidence="7" type="ORF">SAMN05421666_0163</name>
</gene>
<keyword evidence="3" id="KW-0479">Metal-binding</keyword>
<keyword evidence="5" id="KW-0862">Zinc</keyword>
<accession>A0A1N7EDU5</accession>
<evidence type="ECO:0000313" key="8">
    <source>
        <dbReference type="Proteomes" id="UP000186019"/>
    </source>
</evidence>
<dbReference type="GO" id="GO:0040029">
    <property type="term" value="P:epigenetic regulation of gene expression"/>
    <property type="evidence" value="ECO:0007669"/>
    <property type="project" value="TreeGrafter"/>
</dbReference>
<evidence type="ECO:0000256" key="1">
    <source>
        <dbReference type="ARBA" id="ARBA00001947"/>
    </source>
</evidence>
<protein>
    <submittedName>
        <fullName evidence="7">Acetoin utilization deacetylase AcuC</fullName>
    </submittedName>
</protein>
<dbReference type="PRINTS" id="PR01270">
    <property type="entry name" value="HDASUPER"/>
</dbReference>
<evidence type="ECO:0000256" key="2">
    <source>
        <dbReference type="ARBA" id="ARBA00005947"/>
    </source>
</evidence>
<dbReference type="Pfam" id="PF00850">
    <property type="entry name" value="Hist_deacetyl"/>
    <property type="match status" value="1"/>
</dbReference>
<dbReference type="InterPro" id="IPR023696">
    <property type="entry name" value="Ureohydrolase_dom_sf"/>
</dbReference>
<keyword evidence="8" id="KW-1185">Reference proteome</keyword>
<dbReference type="RefSeq" id="WP_244512549.1">
    <property type="nucleotide sequence ID" value="NZ_FOAC01000001.1"/>
</dbReference>
<dbReference type="GO" id="GO:0046872">
    <property type="term" value="F:metal ion binding"/>
    <property type="evidence" value="ECO:0007669"/>
    <property type="project" value="UniProtKB-KW"/>
</dbReference>
<dbReference type="InterPro" id="IPR000286">
    <property type="entry name" value="HDACs"/>
</dbReference>
<evidence type="ECO:0000256" key="4">
    <source>
        <dbReference type="ARBA" id="ARBA00022801"/>
    </source>
</evidence>
<dbReference type="PANTHER" id="PTHR10625:SF17">
    <property type="entry name" value="HISTONE DEACETYLASE 8"/>
    <property type="match status" value="1"/>
</dbReference>
<dbReference type="Proteomes" id="UP000186019">
    <property type="component" value="Unassembled WGS sequence"/>
</dbReference>
<dbReference type="SUPFAM" id="SSF52768">
    <property type="entry name" value="Arginase/deacetylase"/>
    <property type="match status" value="1"/>
</dbReference>
<evidence type="ECO:0000259" key="6">
    <source>
        <dbReference type="Pfam" id="PF00850"/>
    </source>
</evidence>
<dbReference type="EMBL" id="FTNV01000001">
    <property type="protein sequence ID" value="SIR86333.1"/>
    <property type="molecule type" value="Genomic_DNA"/>
</dbReference>
<sequence>MFEDTRMKAFFDERQLRHAPKTYFRRGAAMPHQEQPQRAEILRDMLIGEGFEITKPGDHGLDPVRAVHNPGYVDFLPTAYERFVESAGTEALAIPTMHPGVRRGKEPKDIHGQLGWWMTDTSTPLTEGTWEAVYWSAQTAISAAEDVLAGARSAYALCRPPGHHAMRDCSNGFCFFNNACVVANQLTSKFGKVALIDVDVHTGNGSLDILYERGDIFFCSLHPDPTTYPTFFLGHADETGEGEGEGKSLNILLEQGASQDDVLAALDKGIGAITDFGAEALVVSLGFDMAADDPLAAVQVYPDGFAEMARRLAAMGLPTVLVQEGGYLGPSLADNAKAFITTFREATT</sequence>
<organism evidence="7 8">
    <name type="scientific">Roseovarius nanhaiticus</name>
    <dbReference type="NCBI Taxonomy" id="573024"/>
    <lineage>
        <taxon>Bacteria</taxon>
        <taxon>Pseudomonadati</taxon>
        <taxon>Pseudomonadota</taxon>
        <taxon>Alphaproteobacteria</taxon>
        <taxon>Rhodobacterales</taxon>
        <taxon>Roseobacteraceae</taxon>
        <taxon>Roseovarius</taxon>
    </lineage>
</organism>
<comment type="cofactor">
    <cofactor evidence="1">
        <name>Zn(2+)</name>
        <dbReference type="ChEBI" id="CHEBI:29105"/>
    </cofactor>
</comment>
<dbReference type="STRING" id="573024.SAMN05216208_1971"/>
<keyword evidence="4" id="KW-0378">Hydrolase</keyword>
<dbReference type="CDD" id="cd10001">
    <property type="entry name" value="HDAC_classII_APAH"/>
    <property type="match status" value="1"/>
</dbReference>